<feature type="compositionally biased region" description="Low complexity" evidence="1">
    <location>
        <begin position="784"/>
        <end position="797"/>
    </location>
</feature>
<name>A0A7S3R465_DUNTE</name>
<evidence type="ECO:0000313" key="3">
    <source>
        <dbReference type="EMBL" id="CAE0502048.1"/>
    </source>
</evidence>
<evidence type="ECO:0000256" key="1">
    <source>
        <dbReference type="SAM" id="MobiDB-lite"/>
    </source>
</evidence>
<dbReference type="Pfam" id="PF19050">
    <property type="entry name" value="PhoD_2"/>
    <property type="match status" value="2"/>
</dbReference>
<dbReference type="EMBL" id="HBIP01028286">
    <property type="protein sequence ID" value="CAE0502048.1"/>
    <property type="molecule type" value="Transcribed_RNA"/>
</dbReference>
<proteinExistence type="predicted"/>
<dbReference type="InterPro" id="IPR043904">
    <property type="entry name" value="PhoD_2-like"/>
</dbReference>
<dbReference type="InterPro" id="IPR038607">
    <property type="entry name" value="PhoD-like_sf"/>
</dbReference>
<dbReference type="AlphaFoldDB" id="A0A7S3R465"/>
<feature type="domain" description="PhoD-like phosphatase" evidence="2">
    <location>
        <begin position="285"/>
        <end position="506"/>
    </location>
</feature>
<accession>A0A7S3R465</accession>
<dbReference type="GO" id="GO:0016020">
    <property type="term" value="C:membrane"/>
    <property type="evidence" value="ECO:0007669"/>
    <property type="project" value="TreeGrafter"/>
</dbReference>
<reference evidence="3" key="1">
    <citation type="submission" date="2021-01" db="EMBL/GenBank/DDBJ databases">
        <authorList>
            <person name="Corre E."/>
            <person name="Pelletier E."/>
            <person name="Niang G."/>
            <person name="Scheremetjew M."/>
            <person name="Finn R."/>
            <person name="Kale V."/>
            <person name="Holt S."/>
            <person name="Cochrane G."/>
            <person name="Meng A."/>
            <person name="Brown T."/>
            <person name="Cohen L."/>
        </authorList>
    </citation>
    <scope>NUCLEOTIDE SEQUENCE</scope>
    <source>
        <strain evidence="3">CCMP1320</strain>
    </source>
</reference>
<gene>
    <name evidence="3" type="ORF">DTER00134_LOCUS17121</name>
</gene>
<evidence type="ECO:0000259" key="2">
    <source>
        <dbReference type="Pfam" id="PF19050"/>
    </source>
</evidence>
<organism evidence="3">
    <name type="scientific">Dunaliella tertiolecta</name>
    <name type="common">Green alga</name>
    <dbReference type="NCBI Taxonomy" id="3047"/>
    <lineage>
        <taxon>Eukaryota</taxon>
        <taxon>Viridiplantae</taxon>
        <taxon>Chlorophyta</taxon>
        <taxon>core chlorophytes</taxon>
        <taxon>Chlorophyceae</taxon>
        <taxon>CS clade</taxon>
        <taxon>Chlamydomonadales</taxon>
        <taxon>Dunaliellaceae</taxon>
        <taxon>Dunaliella</taxon>
    </lineage>
</organism>
<sequence>MGAVAQDQLIEQNEQQLLLLQQEHQMRPQEPQVVDPPRGGSCIQGMFRMSSPFKAFNPAPPVPDPSHMPQPADPYTMGAMAAQDPYMGGPFAQAPSNGGLPMHQMQGNAPSPAALYNAEPPLPPPHFDEPPLPPEDVALPQATPGALAPSAGCGRMGPYLRFAGYQPSTQHFNVSVLYCLHQSRSRMCATKPVLRICTESDRKHELDVPASHLDHIAGWNFWLWLLPLEAGTVQRGVLYRIVTPTDHIFTFPQYHRIVIPGVYENWHWGFHSSAACTLPGEAPAQGPPSLWKDVLFTHAQRPLHLLVGAGDPVRCDWLWQLPSIMDWVRNPDVGARIAQPLTPEMEAQLTGYFFSAYIQQWSHPDFAAAASMIPQVMVWDDQSIMDGWGSFPDELQRTPVFQGIFKVARRFYALFQHHTRPERAAYDNKLFGAYGGWNWVTCLGQSTALVLLDGRSERTQRQIMHPWTLTMVQRRLVELPQSIRQVVIVSPQPVLCPKIENIAEAAIKFLPGHGRTQFANMLMLGKSGLSDNLCQAFGFLHPPEVWQEHWSADKHLEEKKYLISMLQDLSAARGMRFSFLSGGLRVTALSKLVSVPSVTLCKDHRFMMQVISSGMASPAAHPALVKALMEKKRSRSNDGDLNNAALLQDTREMMVHMFGRNETVSGARSWCQISEQTYLAEKPGGVGSLVFQLRVADHLGHAPMRPETYEAVVPALDIPLRSAPAQAASYPLYPPASPFENRGYGATPISVPGMIQQQQQQQYQQLYQQQLLGQQQQQHHHHQFFPQQQQQQQQQQPTIEHRGNRKHRSSTSTSTSKYMGRVKDMWQLLLLCLGGMWRTPCNSWGPASLTSLAHSCYLRLFPITSNTTGRAG</sequence>
<feature type="compositionally biased region" description="Pro residues" evidence="1">
    <location>
        <begin position="120"/>
        <end position="131"/>
    </location>
</feature>
<dbReference type="Gene3D" id="3.60.21.70">
    <property type="entry name" value="PhoD-like phosphatase"/>
    <property type="match status" value="1"/>
</dbReference>
<feature type="region of interest" description="Disordered" evidence="1">
    <location>
        <begin position="105"/>
        <end position="131"/>
    </location>
</feature>
<feature type="domain" description="PhoD-like phosphatase" evidence="2">
    <location>
        <begin position="524"/>
        <end position="662"/>
    </location>
</feature>
<protein>
    <recommendedName>
        <fullName evidence="2">PhoD-like phosphatase domain-containing protein</fullName>
    </recommendedName>
</protein>
<dbReference type="CDD" id="cd07389">
    <property type="entry name" value="MPP_PhoD"/>
    <property type="match status" value="1"/>
</dbReference>
<feature type="region of interest" description="Disordered" evidence="1">
    <location>
        <begin position="777"/>
        <end position="816"/>
    </location>
</feature>
<dbReference type="PANTHER" id="PTHR46689:SF1">
    <property type="entry name" value="PHOD-LIKE PHOSPHATASE DOMAIN-CONTAINING PROTEIN"/>
    <property type="match status" value="1"/>
</dbReference>
<dbReference type="PANTHER" id="PTHR46689">
    <property type="entry name" value="MEMBRANE PROTEIN, PUTATIVE-RELATED"/>
    <property type="match status" value="1"/>
</dbReference>
<dbReference type="InterPro" id="IPR018946">
    <property type="entry name" value="PhoD-like_MPP"/>
</dbReference>